<feature type="transmembrane region" description="Helical" evidence="9">
    <location>
        <begin position="21"/>
        <end position="41"/>
    </location>
</feature>
<dbReference type="SUPFAM" id="SSF90123">
    <property type="entry name" value="ABC transporter transmembrane region"/>
    <property type="match status" value="1"/>
</dbReference>
<comment type="subcellular location">
    <subcellularLocation>
        <location evidence="1">Cell membrane</location>
        <topology evidence="1">Multi-pass membrane protein</topology>
    </subcellularLocation>
</comment>
<dbReference type="Gene3D" id="1.20.1560.10">
    <property type="entry name" value="ABC transporter type 1, transmembrane domain"/>
    <property type="match status" value="1"/>
</dbReference>
<dbReference type="eggNOG" id="COG1132">
    <property type="taxonomic scope" value="Bacteria"/>
</dbReference>
<dbReference type="PROSITE" id="PS50893">
    <property type="entry name" value="ABC_TRANSPORTER_2"/>
    <property type="match status" value="1"/>
</dbReference>
<dbReference type="PROSITE" id="PS00211">
    <property type="entry name" value="ABC_TRANSPORTER_1"/>
    <property type="match status" value="1"/>
</dbReference>
<dbReference type="AlphaFoldDB" id="C6LEE4"/>
<keyword evidence="5" id="KW-0547">Nucleotide-binding</keyword>
<dbReference type="CDD" id="cd18548">
    <property type="entry name" value="ABC_6TM_Tm287_like"/>
    <property type="match status" value="1"/>
</dbReference>
<dbReference type="Proteomes" id="UP000005561">
    <property type="component" value="Unassembled WGS sequence"/>
</dbReference>
<dbReference type="InterPro" id="IPR003439">
    <property type="entry name" value="ABC_transporter-like_ATP-bd"/>
</dbReference>
<keyword evidence="7 9" id="KW-1133">Transmembrane helix</keyword>
<evidence type="ECO:0000313" key="13">
    <source>
        <dbReference type="Proteomes" id="UP000005561"/>
    </source>
</evidence>
<dbReference type="InterPro" id="IPR017871">
    <property type="entry name" value="ABC_transporter-like_CS"/>
</dbReference>
<dbReference type="RefSeq" id="WP_006861787.1">
    <property type="nucleotide sequence ID" value="NZ_ACCL02000008.1"/>
</dbReference>
<feature type="domain" description="ABC transporter" evidence="10">
    <location>
        <begin position="327"/>
        <end position="568"/>
    </location>
</feature>
<feature type="transmembrane region" description="Helical" evidence="9">
    <location>
        <begin position="53"/>
        <end position="86"/>
    </location>
</feature>
<dbReference type="Gene3D" id="3.40.50.300">
    <property type="entry name" value="P-loop containing nucleotide triphosphate hydrolases"/>
    <property type="match status" value="1"/>
</dbReference>
<dbReference type="SUPFAM" id="SSF52540">
    <property type="entry name" value="P-loop containing nucleoside triphosphate hydrolases"/>
    <property type="match status" value="1"/>
</dbReference>
<dbReference type="GO" id="GO:0005524">
    <property type="term" value="F:ATP binding"/>
    <property type="evidence" value="ECO:0007669"/>
    <property type="project" value="UniProtKB-KW"/>
</dbReference>
<proteinExistence type="predicted"/>
<dbReference type="PANTHER" id="PTHR43394:SF1">
    <property type="entry name" value="ATP-BINDING CASSETTE SUB-FAMILY B MEMBER 10, MITOCHONDRIAL"/>
    <property type="match status" value="1"/>
</dbReference>
<dbReference type="OrthoDB" id="9762778at2"/>
<feature type="domain" description="ABC transmembrane type-1" evidence="11">
    <location>
        <begin position="17"/>
        <end position="299"/>
    </location>
</feature>
<keyword evidence="6 12" id="KW-0067">ATP-binding</keyword>
<dbReference type="Pfam" id="PF00664">
    <property type="entry name" value="ABC_membrane"/>
    <property type="match status" value="1"/>
</dbReference>
<gene>
    <name evidence="12" type="ORF">BRYFOR_06993</name>
</gene>
<feature type="transmembrane region" description="Helical" evidence="9">
    <location>
        <begin position="246"/>
        <end position="264"/>
    </location>
</feature>
<comment type="caution">
    <text evidence="12">The sequence shown here is derived from an EMBL/GenBank/DDBJ whole genome shotgun (WGS) entry which is preliminary data.</text>
</comment>
<dbReference type="InterPro" id="IPR027417">
    <property type="entry name" value="P-loop_NTPase"/>
</dbReference>
<dbReference type="InterPro" id="IPR011527">
    <property type="entry name" value="ABC1_TM_dom"/>
</dbReference>
<name>C6LEE4_9FIRM</name>
<reference evidence="12" key="1">
    <citation type="submission" date="2009-07" db="EMBL/GenBank/DDBJ databases">
        <authorList>
            <person name="Weinstock G."/>
            <person name="Sodergren E."/>
            <person name="Clifton S."/>
            <person name="Fulton L."/>
            <person name="Fulton B."/>
            <person name="Courtney L."/>
            <person name="Fronick C."/>
            <person name="Harrison M."/>
            <person name="Strong C."/>
            <person name="Farmer C."/>
            <person name="Delahaunty K."/>
            <person name="Markovic C."/>
            <person name="Hall O."/>
            <person name="Minx P."/>
            <person name="Tomlinson C."/>
            <person name="Mitreva M."/>
            <person name="Nelson J."/>
            <person name="Hou S."/>
            <person name="Wollam A."/>
            <person name="Pepin K.H."/>
            <person name="Johnson M."/>
            <person name="Bhonagiri V."/>
            <person name="Nash W.E."/>
            <person name="Warren W."/>
            <person name="Chinwalla A."/>
            <person name="Mardis E.R."/>
            <person name="Wilson R.K."/>
        </authorList>
    </citation>
    <scope>NUCLEOTIDE SEQUENCE [LARGE SCALE GENOMIC DNA]</scope>
    <source>
        <strain evidence="12">DSM 14469</strain>
    </source>
</reference>
<protein>
    <submittedName>
        <fullName evidence="12">ABC transporter, ATP-binding protein</fullName>
    </submittedName>
</protein>
<dbReference type="PROSITE" id="PS50929">
    <property type="entry name" value="ABC_TM1F"/>
    <property type="match status" value="1"/>
</dbReference>
<dbReference type="GO" id="GO:0015421">
    <property type="term" value="F:ABC-type oligopeptide transporter activity"/>
    <property type="evidence" value="ECO:0007669"/>
    <property type="project" value="TreeGrafter"/>
</dbReference>
<dbReference type="Pfam" id="PF00005">
    <property type="entry name" value="ABC_tran"/>
    <property type="match status" value="1"/>
</dbReference>
<sequence length="577" mass="63937">MLKNLLRCVGEYKKPSVLAPVCVTLEVILEVLIPLLMASLIDEGISSGNMNRILFYGLILIVAAMASLACGALSGHYAAVASAGFAKNLRQKMFYKVQEFSFINIDHFSTSSLVTRLTTDVTNVQNAYQMVIRVAVRAPIMLISAFVMACKINPRLALIYLAIIPILGCVLGLITRTAHPIFMRVFKTYDKLNNVVQENVHGIRVVKSFVREDFEKEKFNDISGMIFKDFNKVEKILAFNGPSMQACVYACMLLISWFGAHMIVSGTMTTGELTSMFTYTMQILMSLMMLSMIFVMVTMSKASVERIDEVLEEQPDIRDDAQPVMEVKNGDICFSHVSFSYSGDKNRLSLKDINLEIKSGETVGIIGGTGSAKSSLVQLIPRLYDITEGTLTVGGIDVRRYDLEVLRDAVSMVLQKNVLFSGSIKDNLRWGNKDATDEEMIHACRLAQADDFIRAFPDGYDTHIEQGGSNVSGGQKQRICIARALLKKPKILILDDSTSAVDTRTDALIQQAFAEEIPDTTKLIIAQRISSVQNADKIIVMDNGQISAIGTHDELLASNHIYQEVYYSQVKGESDDE</sequence>
<evidence type="ECO:0000256" key="4">
    <source>
        <dbReference type="ARBA" id="ARBA00022692"/>
    </source>
</evidence>
<keyword evidence="4 9" id="KW-0812">Transmembrane</keyword>
<keyword evidence="2" id="KW-0813">Transport</keyword>
<organism evidence="12 13">
    <name type="scientific">Marvinbryantia formatexigens DSM 14469</name>
    <dbReference type="NCBI Taxonomy" id="478749"/>
    <lineage>
        <taxon>Bacteria</taxon>
        <taxon>Bacillati</taxon>
        <taxon>Bacillota</taxon>
        <taxon>Clostridia</taxon>
        <taxon>Lachnospirales</taxon>
        <taxon>Lachnospiraceae</taxon>
        <taxon>Marvinbryantia</taxon>
    </lineage>
</organism>
<evidence type="ECO:0000256" key="5">
    <source>
        <dbReference type="ARBA" id="ARBA00022741"/>
    </source>
</evidence>
<keyword evidence="3" id="KW-1003">Cell membrane</keyword>
<dbReference type="InterPro" id="IPR036640">
    <property type="entry name" value="ABC1_TM_sf"/>
</dbReference>
<keyword evidence="8 9" id="KW-0472">Membrane</keyword>
<evidence type="ECO:0000256" key="9">
    <source>
        <dbReference type="SAM" id="Phobius"/>
    </source>
</evidence>
<dbReference type="STRING" id="168384.SAMN05660368_00392"/>
<dbReference type="EMBL" id="ACCL02000008">
    <property type="protein sequence ID" value="EET60927.1"/>
    <property type="molecule type" value="Genomic_DNA"/>
</dbReference>
<evidence type="ECO:0000313" key="12">
    <source>
        <dbReference type="EMBL" id="EET60927.1"/>
    </source>
</evidence>
<evidence type="ECO:0000256" key="8">
    <source>
        <dbReference type="ARBA" id="ARBA00023136"/>
    </source>
</evidence>
<dbReference type="GO" id="GO:0016887">
    <property type="term" value="F:ATP hydrolysis activity"/>
    <property type="evidence" value="ECO:0007669"/>
    <property type="project" value="InterPro"/>
</dbReference>
<keyword evidence="13" id="KW-1185">Reference proteome</keyword>
<accession>C6LEE4</accession>
<evidence type="ECO:0000256" key="7">
    <source>
        <dbReference type="ARBA" id="ARBA00022989"/>
    </source>
</evidence>
<evidence type="ECO:0000256" key="1">
    <source>
        <dbReference type="ARBA" id="ARBA00004651"/>
    </source>
</evidence>
<feature type="transmembrane region" description="Helical" evidence="9">
    <location>
        <begin position="276"/>
        <end position="297"/>
    </location>
</feature>
<dbReference type="GO" id="GO:0005886">
    <property type="term" value="C:plasma membrane"/>
    <property type="evidence" value="ECO:0007669"/>
    <property type="project" value="UniProtKB-SubCell"/>
</dbReference>
<dbReference type="SMART" id="SM00382">
    <property type="entry name" value="AAA"/>
    <property type="match status" value="1"/>
</dbReference>
<feature type="transmembrane region" description="Helical" evidence="9">
    <location>
        <begin position="155"/>
        <end position="174"/>
    </location>
</feature>
<evidence type="ECO:0000259" key="10">
    <source>
        <dbReference type="PROSITE" id="PS50893"/>
    </source>
</evidence>
<evidence type="ECO:0000259" key="11">
    <source>
        <dbReference type="PROSITE" id="PS50929"/>
    </source>
</evidence>
<evidence type="ECO:0000256" key="3">
    <source>
        <dbReference type="ARBA" id="ARBA00022475"/>
    </source>
</evidence>
<evidence type="ECO:0000256" key="2">
    <source>
        <dbReference type="ARBA" id="ARBA00022448"/>
    </source>
</evidence>
<dbReference type="InterPro" id="IPR003593">
    <property type="entry name" value="AAA+_ATPase"/>
</dbReference>
<evidence type="ECO:0000256" key="6">
    <source>
        <dbReference type="ARBA" id="ARBA00022840"/>
    </source>
</evidence>
<dbReference type="InterPro" id="IPR039421">
    <property type="entry name" value="Type_1_exporter"/>
</dbReference>
<dbReference type="FunFam" id="3.40.50.300:FF:000221">
    <property type="entry name" value="Multidrug ABC transporter ATP-binding protein"/>
    <property type="match status" value="1"/>
</dbReference>
<dbReference type="PANTHER" id="PTHR43394">
    <property type="entry name" value="ATP-DEPENDENT PERMEASE MDL1, MITOCHONDRIAL"/>
    <property type="match status" value="1"/>
</dbReference>